<dbReference type="RefSeq" id="WP_116760347.1">
    <property type="nucleotide sequence ID" value="NZ_QCZH01000001.1"/>
</dbReference>
<evidence type="ECO:0000256" key="1">
    <source>
        <dbReference type="ARBA" id="ARBA00023015"/>
    </source>
</evidence>
<evidence type="ECO:0000259" key="4">
    <source>
        <dbReference type="PROSITE" id="PS50932"/>
    </source>
</evidence>
<dbReference type="Pfam" id="PF13407">
    <property type="entry name" value="Peripla_BP_4"/>
    <property type="match status" value="1"/>
</dbReference>
<sequence length="290" mass="32924">MDKKLTIKDIALLAGVSKGTVDRVLHKRGKVSEEALVKVNAVLSEINYEPNFMARSLKNNKIYHICVSLPNPSLDSYWLPCVKGIEDVVQKIKAYNLQIKIFYFDPESTESFINCNESILKIAPDAVMLAPLFYKETLNMVEKYNKLGIVVSTFNNQIHSSIIKSFVGQDLFMSGRVAAKLLDLLHKKGSMVIIHIDESYENAIHMQEKERGFRAYFSKKENSEYTIHTLKLHNPTIEKDFKDFLADNPNLGGIFVTTSKSYHIAKIASDQNASKIGILVWASFTSCFWF</sequence>
<dbReference type="PANTHER" id="PTHR30146">
    <property type="entry name" value="LACI-RELATED TRANSCRIPTIONAL REPRESSOR"/>
    <property type="match status" value="1"/>
</dbReference>
<dbReference type="Gene3D" id="3.40.50.2300">
    <property type="match status" value="2"/>
</dbReference>
<dbReference type="SUPFAM" id="SSF53822">
    <property type="entry name" value="Periplasmic binding protein-like I"/>
    <property type="match status" value="1"/>
</dbReference>
<dbReference type="InterPro" id="IPR010982">
    <property type="entry name" value="Lambda_DNA-bd_dom_sf"/>
</dbReference>
<name>A0A2U1K292_9FLAO</name>
<keyword evidence="1" id="KW-0805">Transcription regulation</keyword>
<dbReference type="GO" id="GO:0000976">
    <property type="term" value="F:transcription cis-regulatory region binding"/>
    <property type="evidence" value="ECO:0007669"/>
    <property type="project" value="TreeGrafter"/>
</dbReference>
<keyword evidence="3" id="KW-0804">Transcription</keyword>
<dbReference type="Pfam" id="PF00356">
    <property type="entry name" value="LacI"/>
    <property type="match status" value="1"/>
</dbReference>
<dbReference type="InterPro" id="IPR028082">
    <property type="entry name" value="Peripla_BP_I"/>
</dbReference>
<protein>
    <submittedName>
        <fullName evidence="5">LacI family transcriptional regulator</fullName>
    </submittedName>
</protein>
<dbReference type="PROSITE" id="PS50932">
    <property type="entry name" value="HTH_LACI_2"/>
    <property type="match status" value="1"/>
</dbReference>
<gene>
    <name evidence="5" type="ORF">DB891_02075</name>
</gene>
<evidence type="ECO:0000256" key="2">
    <source>
        <dbReference type="ARBA" id="ARBA00023125"/>
    </source>
</evidence>
<dbReference type="InterPro" id="IPR025997">
    <property type="entry name" value="SBP_2_dom"/>
</dbReference>
<evidence type="ECO:0000313" key="6">
    <source>
        <dbReference type="Proteomes" id="UP000245618"/>
    </source>
</evidence>
<dbReference type="OrthoDB" id="628703at2"/>
<feature type="domain" description="HTH lacI-type" evidence="4">
    <location>
        <begin position="5"/>
        <end position="59"/>
    </location>
</feature>
<dbReference type="CDD" id="cd01392">
    <property type="entry name" value="HTH_LacI"/>
    <property type="match status" value="1"/>
</dbReference>
<dbReference type="Gene3D" id="1.10.260.40">
    <property type="entry name" value="lambda repressor-like DNA-binding domains"/>
    <property type="match status" value="1"/>
</dbReference>
<proteinExistence type="predicted"/>
<dbReference type="SMART" id="SM00354">
    <property type="entry name" value="HTH_LACI"/>
    <property type="match status" value="1"/>
</dbReference>
<dbReference type="InterPro" id="IPR000843">
    <property type="entry name" value="HTH_LacI"/>
</dbReference>
<evidence type="ECO:0000313" key="5">
    <source>
        <dbReference type="EMBL" id="PWA11617.1"/>
    </source>
</evidence>
<dbReference type="PROSITE" id="PS00356">
    <property type="entry name" value="HTH_LACI_1"/>
    <property type="match status" value="1"/>
</dbReference>
<keyword evidence="6" id="KW-1185">Reference proteome</keyword>
<dbReference type="AlphaFoldDB" id="A0A2U1K292"/>
<dbReference type="PANTHER" id="PTHR30146:SF144">
    <property type="entry name" value="LACI-FAMILY TRANSCRIPTION REGULATOR"/>
    <property type="match status" value="1"/>
</dbReference>
<organism evidence="5 6">
    <name type="scientific">Flavobacterium laiguense</name>
    <dbReference type="NCBI Taxonomy" id="2169409"/>
    <lineage>
        <taxon>Bacteria</taxon>
        <taxon>Pseudomonadati</taxon>
        <taxon>Bacteroidota</taxon>
        <taxon>Flavobacteriia</taxon>
        <taxon>Flavobacteriales</taxon>
        <taxon>Flavobacteriaceae</taxon>
        <taxon>Flavobacterium</taxon>
    </lineage>
</organism>
<accession>A0A2U1K292</accession>
<evidence type="ECO:0000256" key="3">
    <source>
        <dbReference type="ARBA" id="ARBA00023163"/>
    </source>
</evidence>
<dbReference type="SUPFAM" id="SSF47413">
    <property type="entry name" value="lambda repressor-like DNA-binding domains"/>
    <property type="match status" value="1"/>
</dbReference>
<keyword evidence="2" id="KW-0238">DNA-binding</keyword>
<dbReference type="EMBL" id="QCZH01000001">
    <property type="protein sequence ID" value="PWA11617.1"/>
    <property type="molecule type" value="Genomic_DNA"/>
</dbReference>
<dbReference type="GO" id="GO:0003700">
    <property type="term" value="F:DNA-binding transcription factor activity"/>
    <property type="evidence" value="ECO:0007669"/>
    <property type="project" value="TreeGrafter"/>
</dbReference>
<dbReference type="Proteomes" id="UP000245618">
    <property type="component" value="Unassembled WGS sequence"/>
</dbReference>
<reference evidence="5 6" key="1">
    <citation type="submission" date="2018-04" db="EMBL/GenBank/DDBJ databases">
        <title>Flavobacterium sp. nov., isolated from glacier ice.</title>
        <authorList>
            <person name="Liu Q."/>
            <person name="Xin Y.-H."/>
        </authorList>
    </citation>
    <scope>NUCLEOTIDE SEQUENCE [LARGE SCALE GENOMIC DNA]</scope>
    <source>
        <strain evidence="5 6">LB2P30</strain>
    </source>
</reference>
<comment type="caution">
    <text evidence="5">The sequence shown here is derived from an EMBL/GenBank/DDBJ whole genome shotgun (WGS) entry which is preliminary data.</text>
</comment>